<evidence type="ECO:0000256" key="3">
    <source>
        <dbReference type="ARBA" id="ARBA00009121"/>
    </source>
</evidence>
<dbReference type="Pfam" id="PF00704">
    <property type="entry name" value="Glyco_hydro_18"/>
    <property type="match status" value="1"/>
</dbReference>
<dbReference type="Gene3D" id="3.20.20.80">
    <property type="entry name" value="Glycosidases"/>
    <property type="match status" value="1"/>
</dbReference>
<feature type="domain" description="GH18" evidence="14">
    <location>
        <begin position="51"/>
        <end position="326"/>
    </location>
</feature>
<comment type="similarity">
    <text evidence="3">Belongs to the glycosyl hydrolase 18 family. Chitinase class II subfamily.</text>
</comment>
<evidence type="ECO:0000256" key="6">
    <source>
        <dbReference type="ARBA" id="ARBA00022801"/>
    </source>
</evidence>
<keyword evidence="10 13" id="KW-0326">Glycosidase</keyword>
<dbReference type="HOGENOM" id="CLU_007818_0_1_1"/>
<dbReference type="GO" id="GO:0006032">
    <property type="term" value="P:chitin catabolic process"/>
    <property type="evidence" value="ECO:0007669"/>
    <property type="project" value="UniProtKB-KW"/>
</dbReference>
<dbReference type="GO" id="GO:0000272">
    <property type="term" value="P:polysaccharide catabolic process"/>
    <property type="evidence" value="ECO:0007669"/>
    <property type="project" value="UniProtKB-KW"/>
</dbReference>
<reference evidence="15 17" key="1">
    <citation type="journal article" date="2011" name="Nature">
        <title>The Medicago genome provides insight into the evolution of rhizobial symbioses.</title>
        <authorList>
            <person name="Young N.D."/>
            <person name="Debelle F."/>
            <person name="Oldroyd G.E."/>
            <person name="Geurts R."/>
            <person name="Cannon S.B."/>
            <person name="Udvardi M.K."/>
            <person name="Benedito V.A."/>
            <person name="Mayer K.F."/>
            <person name="Gouzy J."/>
            <person name="Schoof H."/>
            <person name="Van de Peer Y."/>
            <person name="Proost S."/>
            <person name="Cook D.R."/>
            <person name="Meyers B.C."/>
            <person name="Spannagl M."/>
            <person name="Cheung F."/>
            <person name="De Mita S."/>
            <person name="Krishnakumar V."/>
            <person name="Gundlach H."/>
            <person name="Zhou S."/>
            <person name="Mudge J."/>
            <person name="Bharti A.K."/>
            <person name="Murray J.D."/>
            <person name="Naoumkina M.A."/>
            <person name="Rosen B."/>
            <person name="Silverstein K.A."/>
            <person name="Tang H."/>
            <person name="Rombauts S."/>
            <person name="Zhao P.X."/>
            <person name="Zhou P."/>
            <person name="Barbe V."/>
            <person name="Bardou P."/>
            <person name="Bechner M."/>
            <person name="Bellec A."/>
            <person name="Berger A."/>
            <person name="Berges H."/>
            <person name="Bidwell S."/>
            <person name="Bisseling T."/>
            <person name="Choisne N."/>
            <person name="Couloux A."/>
            <person name="Denny R."/>
            <person name="Deshpande S."/>
            <person name="Dai X."/>
            <person name="Doyle J.J."/>
            <person name="Dudez A.M."/>
            <person name="Farmer A.D."/>
            <person name="Fouteau S."/>
            <person name="Franken C."/>
            <person name="Gibelin C."/>
            <person name="Gish J."/>
            <person name="Goldstein S."/>
            <person name="Gonzalez A.J."/>
            <person name="Green P.J."/>
            <person name="Hallab A."/>
            <person name="Hartog M."/>
            <person name="Hua A."/>
            <person name="Humphray S.J."/>
            <person name="Jeong D.H."/>
            <person name="Jing Y."/>
            <person name="Jocker A."/>
            <person name="Kenton S.M."/>
            <person name="Kim D.J."/>
            <person name="Klee K."/>
            <person name="Lai H."/>
            <person name="Lang C."/>
            <person name="Lin S."/>
            <person name="Macmil S.L."/>
            <person name="Magdelenat G."/>
            <person name="Matthews L."/>
            <person name="McCorrison J."/>
            <person name="Monaghan E.L."/>
            <person name="Mun J.H."/>
            <person name="Najar F.Z."/>
            <person name="Nicholson C."/>
            <person name="Noirot C."/>
            <person name="O'Bleness M."/>
            <person name="Paule C.R."/>
            <person name="Poulain J."/>
            <person name="Prion F."/>
            <person name="Qin B."/>
            <person name="Qu C."/>
            <person name="Retzel E.F."/>
            <person name="Riddle C."/>
            <person name="Sallet E."/>
            <person name="Samain S."/>
            <person name="Samson N."/>
            <person name="Sanders I."/>
            <person name="Saurat O."/>
            <person name="Scarpelli C."/>
            <person name="Schiex T."/>
            <person name="Segurens B."/>
            <person name="Severin A.J."/>
            <person name="Sherrier D.J."/>
            <person name="Shi R."/>
            <person name="Sims S."/>
            <person name="Singer S.R."/>
            <person name="Sinharoy S."/>
            <person name="Sterck L."/>
            <person name="Viollet A."/>
            <person name="Wang B.B."/>
            <person name="Wang K."/>
            <person name="Wang M."/>
            <person name="Wang X."/>
            <person name="Warfsmann J."/>
            <person name="Weissenbach J."/>
            <person name="White D.D."/>
            <person name="White J.D."/>
            <person name="Wiley G.B."/>
            <person name="Wincker P."/>
            <person name="Xing Y."/>
            <person name="Yang L."/>
            <person name="Yao Z."/>
            <person name="Ying F."/>
            <person name="Zhai J."/>
            <person name="Zhou L."/>
            <person name="Zuber A."/>
            <person name="Denarie J."/>
            <person name="Dixon R.A."/>
            <person name="May G.D."/>
            <person name="Schwartz D.C."/>
            <person name="Rogers J."/>
            <person name="Quetier F."/>
            <person name="Town C.D."/>
            <person name="Roe B.A."/>
        </authorList>
    </citation>
    <scope>NUCLEOTIDE SEQUENCE [LARGE SCALE GENOMIC DNA]</scope>
    <source>
        <strain evidence="15">A17</strain>
        <strain evidence="16 17">cv. Jemalong A17</strain>
    </source>
</reference>
<dbReference type="PaxDb" id="3880-AES82743"/>
<comment type="catalytic activity">
    <reaction evidence="1">
        <text>Random endo-hydrolysis of N-acetyl-beta-D-glucosaminide (1-&gt;4)-beta-linkages in chitin and chitodextrins.</text>
        <dbReference type="EC" id="3.2.1.14"/>
    </reaction>
</comment>
<dbReference type="InterPro" id="IPR001223">
    <property type="entry name" value="Glyco_hydro18_cat"/>
</dbReference>
<evidence type="ECO:0000256" key="7">
    <source>
        <dbReference type="ARBA" id="ARBA00023024"/>
    </source>
</evidence>
<evidence type="ECO:0000256" key="4">
    <source>
        <dbReference type="ARBA" id="ARBA00012729"/>
    </source>
</evidence>
<dbReference type="EC" id="3.2.1.14" evidence="4"/>
<dbReference type="GO" id="GO:0005576">
    <property type="term" value="C:extracellular region"/>
    <property type="evidence" value="ECO:0000318"/>
    <property type="project" value="GO_Central"/>
</dbReference>
<dbReference type="PROSITE" id="PS01095">
    <property type="entry name" value="GH18_1"/>
    <property type="match status" value="1"/>
</dbReference>
<keyword evidence="11" id="KW-0624">Polysaccharide degradation</keyword>
<keyword evidence="6 13" id="KW-0378">Hydrolase</keyword>
<dbReference type="STRING" id="3880.G7L3Z3"/>
<evidence type="ECO:0000313" key="17">
    <source>
        <dbReference type="Proteomes" id="UP000002051"/>
    </source>
</evidence>
<evidence type="ECO:0000256" key="11">
    <source>
        <dbReference type="ARBA" id="ARBA00023326"/>
    </source>
</evidence>
<dbReference type="SUPFAM" id="SSF51445">
    <property type="entry name" value="(Trans)glycosidases"/>
    <property type="match status" value="1"/>
</dbReference>
<evidence type="ECO:0000256" key="5">
    <source>
        <dbReference type="ARBA" id="ARBA00022525"/>
    </source>
</evidence>
<dbReference type="FunFam" id="3.20.20.80:FF:000015">
    <property type="entry name" value="Acidic endochitinase SE2"/>
    <property type="match status" value="1"/>
</dbReference>
<dbReference type="PROSITE" id="PS51910">
    <property type="entry name" value="GH18_2"/>
    <property type="match status" value="1"/>
</dbReference>
<evidence type="ECO:0000256" key="2">
    <source>
        <dbReference type="ARBA" id="ARBA00004239"/>
    </source>
</evidence>
<proteinExistence type="inferred from homology"/>
<dbReference type="PANTHER" id="PTHR45708:SF67">
    <property type="entry name" value="CHITINASE"/>
    <property type="match status" value="1"/>
</dbReference>
<dbReference type="AlphaFoldDB" id="G7L3Z3"/>
<keyword evidence="9" id="KW-0119">Carbohydrate metabolism</keyword>
<dbReference type="GO" id="GO:0008843">
    <property type="term" value="F:endochitinase activity"/>
    <property type="evidence" value="ECO:0007669"/>
    <property type="project" value="UniProtKB-EC"/>
</dbReference>
<evidence type="ECO:0000256" key="10">
    <source>
        <dbReference type="ARBA" id="ARBA00023295"/>
    </source>
</evidence>
<reference evidence="15 17" key="2">
    <citation type="journal article" date="2014" name="BMC Genomics">
        <title>An improved genome release (version Mt4.0) for the model legume Medicago truncatula.</title>
        <authorList>
            <person name="Tang H."/>
            <person name="Krishnakumar V."/>
            <person name="Bidwell S."/>
            <person name="Rosen B."/>
            <person name="Chan A."/>
            <person name="Zhou S."/>
            <person name="Gentzbittel L."/>
            <person name="Childs K.L."/>
            <person name="Yandell M."/>
            <person name="Gundlach H."/>
            <person name="Mayer K.F."/>
            <person name="Schwartz D.C."/>
            <person name="Town C.D."/>
        </authorList>
    </citation>
    <scope>GENOME REANNOTATION</scope>
    <source>
        <strain evidence="16 17">cv. Jemalong A17</strain>
    </source>
</reference>
<comment type="subcellular location">
    <subcellularLocation>
        <location evidence="2">Secreted</location>
        <location evidence="2">Extracellular space</location>
    </subcellularLocation>
</comment>
<gene>
    <name evidence="15" type="ordered locus">MTR_7g116850</name>
</gene>
<accession>G7L3Z3</accession>
<evidence type="ECO:0000256" key="9">
    <source>
        <dbReference type="ARBA" id="ARBA00023277"/>
    </source>
</evidence>
<name>G7L3Z3_MEDTR</name>
<dbReference type="InterPro" id="IPR001579">
    <property type="entry name" value="Glyco_hydro_18_chit_AS"/>
</dbReference>
<evidence type="ECO:0000256" key="1">
    <source>
        <dbReference type="ARBA" id="ARBA00000822"/>
    </source>
</evidence>
<evidence type="ECO:0000313" key="16">
    <source>
        <dbReference type="EnsemblPlants" id="AES82743"/>
    </source>
</evidence>
<dbReference type="EMBL" id="CM001223">
    <property type="protein sequence ID" value="AES82743.2"/>
    <property type="molecule type" value="Genomic_DNA"/>
</dbReference>
<dbReference type="PANTHER" id="PTHR45708">
    <property type="entry name" value="ENDOCHITINASE"/>
    <property type="match status" value="1"/>
</dbReference>
<evidence type="ECO:0000256" key="12">
    <source>
        <dbReference type="ARBA" id="ARBA00073139"/>
    </source>
</evidence>
<dbReference type="EnsemblPlants" id="AES82743">
    <property type="protein sequence ID" value="AES82743"/>
    <property type="gene ID" value="MTR_7g116850"/>
</dbReference>
<keyword evidence="7" id="KW-0146">Chitin degradation</keyword>
<keyword evidence="8" id="KW-1015">Disulfide bond</keyword>
<dbReference type="GO" id="GO:0050832">
    <property type="term" value="P:defense response to fungus"/>
    <property type="evidence" value="ECO:0000318"/>
    <property type="project" value="GO_Central"/>
</dbReference>
<keyword evidence="5" id="KW-0964">Secreted</keyword>
<dbReference type="InterPro" id="IPR050542">
    <property type="entry name" value="Glycosyl_Hydrlase18_Chitinase"/>
</dbReference>
<dbReference type="InterPro" id="IPR017853">
    <property type="entry name" value="GH"/>
</dbReference>
<dbReference type="InterPro" id="IPR045321">
    <property type="entry name" value="Cts1-like"/>
</dbReference>
<evidence type="ECO:0000256" key="8">
    <source>
        <dbReference type="ARBA" id="ARBA00023157"/>
    </source>
</evidence>
<dbReference type="Proteomes" id="UP000002051">
    <property type="component" value="Unassembled WGS sequence"/>
</dbReference>
<evidence type="ECO:0000259" key="14">
    <source>
        <dbReference type="PROSITE" id="PS51910"/>
    </source>
</evidence>
<evidence type="ECO:0000256" key="13">
    <source>
        <dbReference type="RuleBase" id="RU000489"/>
    </source>
</evidence>
<reference evidence="16" key="3">
    <citation type="submission" date="2015-04" db="UniProtKB">
        <authorList>
            <consortium name="EnsemblPlants"/>
        </authorList>
    </citation>
    <scope>IDENTIFICATION</scope>
    <source>
        <strain evidence="16">cv. Jemalong A17</strain>
    </source>
</reference>
<keyword evidence="17" id="KW-1185">Reference proteome</keyword>
<dbReference type="CDD" id="cd02877">
    <property type="entry name" value="GH18_hevamine_XipI_class_III"/>
    <property type="match status" value="1"/>
</dbReference>
<sequence>MEAGGSNPNLSQQDKHQADNSIAMGNETRRLSNSIIFLLIFLTLVSSTNGGDIVVYWGQNEREGSLTETCNTGLYEIVNIAFLSIFGSGRKPQLNLAGHCDPTSNNGCKSLSIDIKNCQKKGIKIILSIGGGVNGYSLSSNEDARNVGDYILNNFLGGTSKSRPLGDVVLDGVDFDIEVGGGEVFYSELARRLSQHRGTKKVYLTAAPQCPFPDQHLKGALSTGLFDYVWVQFYNNGPCQIEASNLNKFQKSWNQWVSTIKVSKIYVGVPASPSAATASSGYVPTQVLISKVLPFVKRSRKYGGVMLWDRFADKQNGYSRDIKASV</sequence>
<accession>A0A0C3WGJ0</accession>
<organism evidence="15 17">
    <name type="scientific">Medicago truncatula</name>
    <name type="common">Barrel medic</name>
    <name type="synonym">Medicago tribuloides</name>
    <dbReference type="NCBI Taxonomy" id="3880"/>
    <lineage>
        <taxon>Eukaryota</taxon>
        <taxon>Viridiplantae</taxon>
        <taxon>Streptophyta</taxon>
        <taxon>Embryophyta</taxon>
        <taxon>Tracheophyta</taxon>
        <taxon>Spermatophyta</taxon>
        <taxon>Magnoliopsida</taxon>
        <taxon>eudicotyledons</taxon>
        <taxon>Gunneridae</taxon>
        <taxon>Pentapetalae</taxon>
        <taxon>rosids</taxon>
        <taxon>fabids</taxon>
        <taxon>Fabales</taxon>
        <taxon>Fabaceae</taxon>
        <taxon>Papilionoideae</taxon>
        <taxon>50 kb inversion clade</taxon>
        <taxon>NPAAA clade</taxon>
        <taxon>Hologalegina</taxon>
        <taxon>IRL clade</taxon>
        <taxon>Trifolieae</taxon>
        <taxon>Medicago</taxon>
    </lineage>
</organism>
<evidence type="ECO:0000313" key="15">
    <source>
        <dbReference type="EMBL" id="AES82743.2"/>
    </source>
</evidence>
<protein>
    <recommendedName>
        <fullName evidence="12">Acidic endochitinase</fullName>
        <ecNumber evidence="4">3.2.1.14</ecNumber>
    </recommendedName>
</protein>
<dbReference type="eggNOG" id="KOG4701">
    <property type="taxonomic scope" value="Eukaryota"/>
</dbReference>